<evidence type="ECO:0000259" key="2">
    <source>
        <dbReference type="Pfam" id="PF06259"/>
    </source>
</evidence>
<sequence>MSSADAGYRPRFAVAAGATQRTSHAARINHLERLESRHDAVDGAMQLRYISIPLLIAEAGGDPWAINQSLQLGRPAQISDLATAFHDAGRSTTEADTAFEQARRRFETSWNRENGAHPINDSPQVQGLTTSLRSQAARLPEIGLQLDNIAGGLAGAQRSATGQIVGLEAQLRDIDSEIGEVLALEHGAQLTTADRLALEALVCALEDQAVGGTQSAVSQLHSIRAGYAGLLHQALTSLSADGFDPAAIQALDAPQSPAEPAEVIAIPAPTASAEEVKKWWDSLSPQRRGRLIDEHPPELGNLNGINAITRDLVNQAVMDDDITRVESVAMQRGVSADDIVNNPRKYGLSGSDVTRYRNAIRTRDGLIYDREHATDDPRPVMLWAYDPLAFNGEGKAAIAIGNPDYARNTAVVVPGTGSSVAQGWMSDHDDATNLYDQALAADPEHHYTAVIAWMGYDAPNGFSDVRVTEPGLARSGGALLANDVNGLWVTHNSLTPQHVTVIGHSYGSTTVADAFAGSGMHANDAILIGCPGTDLARSAADFHLDGGQVYVGSASTDPVSWIGESSGVPGELLKGKLREYGVPIPLDAGLGRDPAGDGFGSVRFHAEVPGSATMDRHDHSHYYVMGSESLRSITDIASGHPDRLASDDLIAEGRRQPHVGPFRVPGVPAYIDPESDRPRDTVHDDHHYPAYQPPR</sequence>
<feature type="domain" description="Predicted hydrolase N-terminal" evidence="3">
    <location>
        <begin position="45"/>
        <end position="238"/>
    </location>
</feature>
<feature type="compositionally biased region" description="Basic and acidic residues" evidence="1">
    <location>
        <begin position="674"/>
        <end position="688"/>
    </location>
</feature>
<dbReference type="Proteomes" id="UP000001190">
    <property type="component" value="Chromosome"/>
</dbReference>
<keyword evidence="5" id="KW-1185">Reference proteome</keyword>
<dbReference type="ESTHER" id="mycmm-b2hnr9">
    <property type="family name" value="Duf_1023"/>
</dbReference>
<dbReference type="EMBL" id="CP000854">
    <property type="protein sequence ID" value="ACC43874.1"/>
    <property type="molecule type" value="Genomic_DNA"/>
</dbReference>
<gene>
    <name evidence="4" type="ordered locus">MMAR_5468</name>
</gene>
<protein>
    <recommendedName>
        <fullName evidence="6">Alpha/beta hydrolase</fullName>
    </recommendedName>
</protein>
<name>B2HNR9_MYCMM</name>
<feature type="domain" description="DUF1023" evidence="2">
    <location>
        <begin position="392"/>
        <end position="560"/>
    </location>
</feature>
<feature type="region of interest" description="Disordered" evidence="1">
    <location>
        <begin position="654"/>
        <end position="695"/>
    </location>
</feature>
<dbReference type="OrthoDB" id="5969911at2"/>
<proteinExistence type="predicted"/>
<dbReference type="AlphaFoldDB" id="B2HNR9"/>
<dbReference type="Pfam" id="PF06259">
    <property type="entry name" value="Abhydrolase_8"/>
    <property type="match status" value="1"/>
</dbReference>
<organism evidence="4 5">
    <name type="scientific">Mycobacterium marinum (strain ATCC BAA-535 / M)</name>
    <dbReference type="NCBI Taxonomy" id="216594"/>
    <lineage>
        <taxon>Bacteria</taxon>
        <taxon>Bacillati</taxon>
        <taxon>Actinomycetota</taxon>
        <taxon>Actinomycetes</taxon>
        <taxon>Mycobacteriales</taxon>
        <taxon>Mycobacteriaceae</taxon>
        <taxon>Mycobacterium</taxon>
        <taxon>Mycobacterium ulcerans group</taxon>
    </lineage>
</organism>
<evidence type="ECO:0000256" key="1">
    <source>
        <dbReference type="SAM" id="MobiDB-lite"/>
    </source>
</evidence>
<evidence type="ECO:0000313" key="5">
    <source>
        <dbReference type="Proteomes" id="UP000001190"/>
    </source>
</evidence>
<dbReference type="STRING" id="216594.MMAR_5468"/>
<evidence type="ECO:0000313" key="4">
    <source>
        <dbReference type="EMBL" id="ACC43874.1"/>
    </source>
</evidence>
<dbReference type="KEGG" id="mmi:MMAR_5468"/>
<evidence type="ECO:0008006" key="6">
    <source>
        <dbReference type="Google" id="ProtNLM"/>
    </source>
</evidence>
<dbReference type="eggNOG" id="COG1511">
    <property type="taxonomic scope" value="Bacteria"/>
</dbReference>
<reference evidence="4 5" key="1">
    <citation type="journal article" date="2008" name="Genome Res.">
        <title>Insights from the complete genome sequence of Mycobacterium marinum on the evolution of Mycobacterium tuberculosis.</title>
        <authorList>
            <person name="Stinear T.P."/>
            <person name="Seemann T."/>
            <person name="Harrison P.F."/>
            <person name="Jenkin G.A."/>
            <person name="Davies J.K."/>
            <person name="Johnson P.D."/>
            <person name="Abdellah Z."/>
            <person name="Arrowsmith C."/>
            <person name="Chillingworth T."/>
            <person name="Churcher C."/>
            <person name="Clarke K."/>
            <person name="Cronin A."/>
            <person name="Davis P."/>
            <person name="Goodhead I."/>
            <person name="Holroyd N."/>
            <person name="Jagels K."/>
            <person name="Lord A."/>
            <person name="Moule S."/>
            <person name="Mungall K."/>
            <person name="Norbertczak H."/>
            <person name="Quail M.A."/>
            <person name="Rabbinowitsch E."/>
            <person name="Walker D."/>
            <person name="White B."/>
            <person name="Whitehead S."/>
            <person name="Small P.L."/>
            <person name="Brosch R."/>
            <person name="Ramakrishnan L."/>
            <person name="Fischbach M.A."/>
            <person name="Parkhill J."/>
            <person name="Cole S.T."/>
        </authorList>
    </citation>
    <scope>NUCLEOTIDE SEQUENCE [LARGE SCALE GENOMIC DNA]</scope>
    <source>
        <strain evidence="5">ATCC BAA-535 / M</strain>
    </source>
</reference>
<accession>B2HNR9</accession>
<dbReference type="Pfam" id="PF22905">
    <property type="entry name" value="Hydro_N_hd"/>
    <property type="match status" value="1"/>
</dbReference>
<dbReference type="InterPro" id="IPR054469">
    <property type="entry name" value="Pred_hydrolase_N"/>
</dbReference>
<evidence type="ECO:0000259" key="3">
    <source>
        <dbReference type="Pfam" id="PF22905"/>
    </source>
</evidence>
<dbReference type="InterPro" id="IPR010427">
    <property type="entry name" value="DUF1023"/>
</dbReference>
<dbReference type="HOGENOM" id="CLU_025057_2_1_11"/>